<gene>
    <name evidence="1" type="ORF">FLP15_10340</name>
</gene>
<sequence length="80" mass="9561">MVDYKKIDSDYWFNDEKLADKLGVKKETIQIKIRKFEKIAPHFVINAGKRITFIPAFIAWDSYQKKYRGVAKKPKFEYVD</sequence>
<evidence type="ECO:0000313" key="1">
    <source>
        <dbReference type="EMBL" id="QDK71488.1"/>
    </source>
</evidence>
<accession>A0A514ZA77</accession>
<name>A0A514ZA77_9LACT</name>
<proteinExistence type="predicted"/>
<reference evidence="1 2" key="1">
    <citation type="submission" date="2019-07" db="EMBL/GenBank/DDBJ databases">
        <title>Genome sequencing of KACC 19320.</title>
        <authorList>
            <person name="Heo J."/>
            <person name="Kim S.-J."/>
            <person name="Kim J.-S."/>
            <person name="Hong S.-B."/>
            <person name="Kwon S.-W."/>
        </authorList>
    </citation>
    <scope>NUCLEOTIDE SEQUENCE [LARGE SCALE GENOMIC DNA]</scope>
    <source>
        <strain evidence="1 2">KACC 19320</strain>
    </source>
</reference>
<keyword evidence="2" id="KW-1185">Reference proteome</keyword>
<dbReference type="KEGG" id="lack:FLP15_10340"/>
<dbReference type="RefSeq" id="WP_142767052.1">
    <property type="nucleotide sequence ID" value="NZ_CP041356.1"/>
</dbReference>
<protein>
    <submittedName>
        <fullName evidence="1">Uncharacterized protein</fullName>
    </submittedName>
</protein>
<dbReference type="EMBL" id="CP041356">
    <property type="protein sequence ID" value="QDK71488.1"/>
    <property type="molecule type" value="Genomic_DNA"/>
</dbReference>
<organism evidence="1 2">
    <name type="scientific">Lactococcus protaetiae</name>
    <dbReference type="NCBI Taxonomy" id="2592653"/>
    <lineage>
        <taxon>Bacteria</taxon>
        <taxon>Bacillati</taxon>
        <taxon>Bacillota</taxon>
        <taxon>Bacilli</taxon>
        <taxon>Lactobacillales</taxon>
        <taxon>Streptococcaceae</taxon>
        <taxon>Lactococcus</taxon>
    </lineage>
</organism>
<evidence type="ECO:0000313" key="2">
    <source>
        <dbReference type="Proteomes" id="UP000315128"/>
    </source>
</evidence>
<dbReference type="OrthoDB" id="2242766at2"/>
<dbReference type="Proteomes" id="UP000315128">
    <property type="component" value="Chromosome"/>
</dbReference>
<dbReference type="AlphaFoldDB" id="A0A514ZA77"/>